<keyword evidence="8 14" id="KW-0067">ATP-binding</keyword>
<evidence type="ECO:0000259" key="15">
    <source>
        <dbReference type="PROSITE" id="PS50846"/>
    </source>
</evidence>
<evidence type="ECO:0000256" key="5">
    <source>
        <dbReference type="ARBA" id="ARBA00022692"/>
    </source>
</evidence>
<dbReference type="GO" id="GO:0005886">
    <property type="term" value="C:plasma membrane"/>
    <property type="evidence" value="ECO:0007669"/>
    <property type="project" value="UniProtKB-SubCell"/>
</dbReference>
<evidence type="ECO:0000256" key="11">
    <source>
        <dbReference type="ARBA" id="ARBA00023136"/>
    </source>
</evidence>
<dbReference type="GO" id="GO:0005507">
    <property type="term" value="F:copper ion binding"/>
    <property type="evidence" value="ECO:0007669"/>
    <property type="project" value="TreeGrafter"/>
</dbReference>
<keyword evidence="6 14" id="KW-0479">Metal-binding</keyword>
<protein>
    <recommendedName>
        <fullName evidence="13">Copper-transporting ATPase</fullName>
    </recommendedName>
</protein>
<dbReference type="Gene3D" id="3.40.50.1000">
    <property type="entry name" value="HAD superfamily/HAD-like"/>
    <property type="match status" value="1"/>
</dbReference>
<evidence type="ECO:0000256" key="8">
    <source>
        <dbReference type="ARBA" id="ARBA00022840"/>
    </source>
</evidence>
<dbReference type="Proteomes" id="UP000002407">
    <property type="component" value="Chromosome"/>
</dbReference>
<dbReference type="STRING" id="360107.CHAB381_1116"/>
<dbReference type="Pfam" id="PF00122">
    <property type="entry name" value="E1-E2_ATPase"/>
    <property type="match status" value="1"/>
</dbReference>
<dbReference type="SUPFAM" id="SSF56784">
    <property type="entry name" value="HAD-like"/>
    <property type="match status" value="1"/>
</dbReference>
<feature type="transmembrane region" description="Helical" evidence="14">
    <location>
        <begin position="169"/>
        <end position="191"/>
    </location>
</feature>
<reference evidence="17" key="1">
    <citation type="submission" date="2007-07" db="EMBL/GenBank/DDBJ databases">
        <title>Complete genome sequence of Campylobacter hominis ATCC BAA-381, a commensal isolated from the human gastrointestinal tract.</title>
        <authorList>
            <person name="Fouts D.E."/>
            <person name="Mongodin E.F."/>
            <person name="Puiu D."/>
            <person name="Sebastian Y."/>
            <person name="Miller W.G."/>
            <person name="Mandrell R.E."/>
            <person name="Nelson K.E."/>
        </authorList>
    </citation>
    <scope>NUCLEOTIDE SEQUENCE [LARGE SCALE GENOMIC DNA]</scope>
    <source>
        <strain evidence="17">ATCC BAA-381 / LMG 19568 / NCTC 13146 / CH001A</strain>
    </source>
</reference>
<evidence type="ECO:0000256" key="3">
    <source>
        <dbReference type="ARBA" id="ARBA00006024"/>
    </source>
</evidence>
<dbReference type="PROSITE" id="PS50846">
    <property type="entry name" value="HMA_2"/>
    <property type="match status" value="1"/>
</dbReference>
<feature type="transmembrane region" description="Helical" evidence="14">
    <location>
        <begin position="746"/>
        <end position="766"/>
    </location>
</feature>
<evidence type="ECO:0000256" key="14">
    <source>
        <dbReference type="RuleBase" id="RU362081"/>
    </source>
</evidence>
<gene>
    <name evidence="16" type="ordered locus">CHAB381_1116</name>
</gene>
<keyword evidence="11 14" id="KW-0472">Membrane</keyword>
<dbReference type="KEGG" id="cha:CHAB381_1116"/>
<dbReference type="EMBL" id="CP000776">
    <property type="protein sequence ID" value="ABS51142.1"/>
    <property type="molecule type" value="Genomic_DNA"/>
</dbReference>
<keyword evidence="17" id="KW-1185">Reference proteome</keyword>
<dbReference type="Gene3D" id="2.70.150.10">
    <property type="entry name" value="Calcium-transporting ATPase, cytoplasmic transduction domain A"/>
    <property type="match status" value="1"/>
</dbReference>
<dbReference type="GO" id="GO:0043682">
    <property type="term" value="F:P-type divalent copper transporter activity"/>
    <property type="evidence" value="ECO:0007669"/>
    <property type="project" value="TreeGrafter"/>
</dbReference>
<dbReference type="InterPro" id="IPR059000">
    <property type="entry name" value="ATPase_P-type_domA"/>
</dbReference>
<dbReference type="GO" id="GO:0012505">
    <property type="term" value="C:endomembrane system"/>
    <property type="evidence" value="ECO:0007669"/>
    <property type="project" value="UniProtKB-SubCell"/>
</dbReference>
<dbReference type="Gene3D" id="3.40.1110.10">
    <property type="entry name" value="Calcium-transporting ATPase, cytoplasmic domain N"/>
    <property type="match status" value="1"/>
</dbReference>
<dbReference type="PROSITE" id="PS00154">
    <property type="entry name" value="ATPASE_E1_E2"/>
    <property type="match status" value="1"/>
</dbReference>
<dbReference type="NCBIfam" id="TIGR01525">
    <property type="entry name" value="ATPase-IB_hvy"/>
    <property type="match status" value="1"/>
</dbReference>
<dbReference type="InterPro" id="IPR036412">
    <property type="entry name" value="HAD-like_sf"/>
</dbReference>
<dbReference type="OrthoDB" id="2490525at2"/>
<evidence type="ECO:0000256" key="13">
    <source>
        <dbReference type="ARBA" id="ARBA00040690"/>
    </source>
</evidence>
<evidence type="ECO:0000256" key="7">
    <source>
        <dbReference type="ARBA" id="ARBA00022741"/>
    </source>
</evidence>
<dbReference type="HOGENOM" id="CLU_001771_0_3_7"/>
<comment type="subcellular location">
    <subcellularLocation>
        <location evidence="2 14">Cell membrane</location>
    </subcellularLocation>
    <subcellularLocation>
        <location evidence="1">Endomembrane system</location>
        <topology evidence="1">Multi-pass membrane protein</topology>
    </subcellularLocation>
</comment>
<evidence type="ECO:0000256" key="9">
    <source>
        <dbReference type="ARBA" id="ARBA00022967"/>
    </source>
</evidence>
<dbReference type="PANTHER" id="PTHR43520:SF8">
    <property type="entry name" value="P-TYPE CU(+) TRANSPORTER"/>
    <property type="match status" value="1"/>
</dbReference>
<dbReference type="NCBIfam" id="TIGR01511">
    <property type="entry name" value="ATPase-IB1_Cu"/>
    <property type="match status" value="1"/>
</dbReference>
<evidence type="ECO:0000313" key="16">
    <source>
        <dbReference type="EMBL" id="ABS51142.1"/>
    </source>
</evidence>
<feature type="transmembrane region" description="Helical" evidence="14">
    <location>
        <begin position="266"/>
        <end position="284"/>
    </location>
</feature>
<sequence length="793" mass="87171">MAKLKCDHCKLGFDESAMIHCEDGHKFCCNGCKQVFYLLQENGLEEFYTRLGKNTLNPAKTREISKNETEAIYENFVRQNADGFNEIFIIIEGIHCSACVWLNEKVLFNSKGVIEANINATTNKAKIVWDENETNLAEIFSKIKSIGYEPYPYDPNRSETRINSKRREFYAKLIVGIFSVMNIMWIAVALYGGYFSGMDAATKDILHFGEFILATPVLFYTGSVFFKGAFFAIKNRTPNMDLLIATGSGIVYIYSVYAMLARNGEVYFDSVAMIITFVFIGKYLEILSKKRATDKLDNFSNTIIGAVLVKNEKGGFINKKADEISIGDEILLNEGAKVLIDGCVISGNASFDYASINGESVPVSVQAGDEIKSGAICMQGSVVYRASANFKNSLLSKIIDLLENAPLKKPQIERMANEISGIFSIVILTLAALTFFIWLYFGSFDKALITAVSVIIIACPCALGLATPVATLVGLGAGLKEKILFKEAKTIENIAKCDTIVFDKTGTLTNGKLKVNKSKFLIDFDISLLDSLLKASNHPISKAVNEFLNFKGENLKISNIRNFPAKGISANFGNIKISGGSAKFMRELGIKNVEHLDTSEYFFAINGKLAAIFELSDSIKNDAKSSVSELEKLGFEIFMLSGDNENAVKKIANEIGIKNYESGVLPDKKAKFVQNLSKRNKFVIMVGDGVNDAPALSLANVGICLGSGADISMEKSDVVLLTDDLTSLVCAIKIAKKSFKKVKENLIFSLCYNAITIPLACLGFIIPLYAAISMSFSSLIVVLNSLRLKNFRR</sequence>
<evidence type="ECO:0000256" key="12">
    <source>
        <dbReference type="ARBA" id="ARBA00037143"/>
    </source>
</evidence>
<evidence type="ECO:0000256" key="4">
    <source>
        <dbReference type="ARBA" id="ARBA00022553"/>
    </source>
</evidence>
<dbReference type="InterPro" id="IPR021993">
    <property type="entry name" value="ATPase-cat-bd"/>
</dbReference>
<dbReference type="InterPro" id="IPR018303">
    <property type="entry name" value="ATPase_P-typ_P_site"/>
</dbReference>
<dbReference type="CDD" id="cd00371">
    <property type="entry name" value="HMA"/>
    <property type="match status" value="1"/>
</dbReference>
<dbReference type="Gene3D" id="3.30.70.100">
    <property type="match status" value="1"/>
</dbReference>
<dbReference type="InterPro" id="IPR027256">
    <property type="entry name" value="P-typ_ATPase_IB"/>
</dbReference>
<keyword evidence="7 14" id="KW-0547">Nucleotide-binding</keyword>
<evidence type="ECO:0000256" key="1">
    <source>
        <dbReference type="ARBA" id="ARBA00004127"/>
    </source>
</evidence>
<dbReference type="SUPFAM" id="SSF55008">
    <property type="entry name" value="HMA, heavy metal-associated domain"/>
    <property type="match status" value="1"/>
</dbReference>
<feature type="transmembrane region" description="Helical" evidence="14">
    <location>
        <begin position="447"/>
        <end position="479"/>
    </location>
</feature>
<dbReference type="InterPro" id="IPR036163">
    <property type="entry name" value="HMA_dom_sf"/>
</dbReference>
<keyword evidence="10 14" id="KW-1133">Transmembrane helix</keyword>
<dbReference type="NCBIfam" id="TIGR01494">
    <property type="entry name" value="ATPase_P-type"/>
    <property type="match status" value="1"/>
</dbReference>
<evidence type="ECO:0000313" key="17">
    <source>
        <dbReference type="Proteomes" id="UP000002407"/>
    </source>
</evidence>
<dbReference type="AlphaFoldDB" id="A7I2D1"/>
<dbReference type="GO" id="GO:0005524">
    <property type="term" value="F:ATP binding"/>
    <property type="evidence" value="ECO:0007669"/>
    <property type="project" value="UniProtKB-UniRule"/>
</dbReference>
<proteinExistence type="inferred from homology"/>
<keyword evidence="4" id="KW-0597">Phosphoprotein</keyword>
<organism evidence="16 17">
    <name type="scientific">Campylobacter hominis (strain ATCC BAA-381 / DSM 21671 / CCUG 45161 / LMG 19568 / NCTC 13146 / CH001A)</name>
    <dbReference type="NCBI Taxonomy" id="360107"/>
    <lineage>
        <taxon>Bacteria</taxon>
        <taxon>Pseudomonadati</taxon>
        <taxon>Campylobacterota</taxon>
        <taxon>Epsilonproteobacteria</taxon>
        <taxon>Campylobacterales</taxon>
        <taxon>Campylobacteraceae</taxon>
        <taxon>Campylobacter</taxon>
    </lineage>
</organism>
<dbReference type="RefSeq" id="WP_012108971.1">
    <property type="nucleotide sequence ID" value="NC_009714.1"/>
</dbReference>
<dbReference type="SUPFAM" id="SSF81653">
    <property type="entry name" value="Calcium ATPase, transduction domain A"/>
    <property type="match status" value="1"/>
</dbReference>
<dbReference type="GO" id="GO:0016887">
    <property type="term" value="F:ATP hydrolysis activity"/>
    <property type="evidence" value="ECO:0007669"/>
    <property type="project" value="InterPro"/>
</dbReference>
<dbReference type="Pfam" id="PF12156">
    <property type="entry name" value="ATPase-cat_bd"/>
    <property type="match status" value="1"/>
</dbReference>
<keyword evidence="5 14" id="KW-0812">Transmembrane</keyword>
<evidence type="ECO:0000256" key="10">
    <source>
        <dbReference type="ARBA" id="ARBA00022989"/>
    </source>
</evidence>
<dbReference type="Pfam" id="PF00403">
    <property type="entry name" value="HMA"/>
    <property type="match status" value="1"/>
</dbReference>
<dbReference type="InterPro" id="IPR008250">
    <property type="entry name" value="ATPase_P-typ_transduc_dom_A_sf"/>
</dbReference>
<dbReference type="InterPro" id="IPR023298">
    <property type="entry name" value="ATPase_P-typ_TM_dom_sf"/>
</dbReference>
<dbReference type="SUPFAM" id="SSF81665">
    <property type="entry name" value="Calcium ATPase, transmembrane domain M"/>
    <property type="match status" value="1"/>
</dbReference>
<keyword evidence="14" id="KW-1003">Cell membrane</keyword>
<dbReference type="PRINTS" id="PR00943">
    <property type="entry name" value="CUATPASE"/>
</dbReference>
<comment type="function">
    <text evidence="12">Probably involved in copper export.</text>
</comment>
<comment type="similarity">
    <text evidence="3 14">Belongs to the cation transport ATPase (P-type) (TC 3.A.3) family. Type IB subfamily.</text>
</comment>
<feature type="domain" description="HMA" evidence="15">
    <location>
        <begin position="85"/>
        <end position="151"/>
    </location>
</feature>
<name>A7I2D1_CAMHC</name>
<feature type="transmembrane region" description="Helical" evidence="14">
    <location>
        <begin position="419"/>
        <end position="441"/>
    </location>
</feature>
<accession>A7I2D1</accession>
<evidence type="ECO:0000256" key="6">
    <source>
        <dbReference type="ARBA" id="ARBA00022723"/>
    </source>
</evidence>
<dbReference type="InterPro" id="IPR001757">
    <property type="entry name" value="P_typ_ATPase"/>
</dbReference>
<dbReference type="InterPro" id="IPR023299">
    <property type="entry name" value="ATPase_P-typ_cyto_dom_N"/>
</dbReference>
<feature type="transmembrane region" description="Helical" evidence="14">
    <location>
        <begin position="211"/>
        <end position="230"/>
    </location>
</feature>
<dbReference type="Pfam" id="PF00702">
    <property type="entry name" value="Hydrolase"/>
    <property type="match status" value="1"/>
</dbReference>
<keyword evidence="9" id="KW-1278">Translocase</keyword>
<feature type="transmembrane region" description="Helical" evidence="14">
    <location>
        <begin position="242"/>
        <end position="260"/>
    </location>
</feature>
<dbReference type="InterPro" id="IPR006121">
    <property type="entry name" value="HMA_dom"/>
</dbReference>
<keyword evidence="16" id="KW-0378">Hydrolase</keyword>
<dbReference type="eggNOG" id="COG2217">
    <property type="taxonomic scope" value="Bacteria"/>
</dbReference>
<evidence type="ECO:0000256" key="2">
    <source>
        <dbReference type="ARBA" id="ARBA00004236"/>
    </source>
</evidence>
<dbReference type="PRINTS" id="PR00119">
    <property type="entry name" value="CATATPASE"/>
</dbReference>
<dbReference type="GO" id="GO:0055070">
    <property type="term" value="P:copper ion homeostasis"/>
    <property type="evidence" value="ECO:0007669"/>
    <property type="project" value="TreeGrafter"/>
</dbReference>
<dbReference type="PANTHER" id="PTHR43520">
    <property type="entry name" value="ATP7, ISOFORM B"/>
    <property type="match status" value="1"/>
</dbReference>
<dbReference type="InterPro" id="IPR023214">
    <property type="entry name" value="HAD_sf"/>
</dbReference>